<dbReference type="InterPro" id="IPR011009">
    <property type="entry name" value="Kinase-like_dom_sf"/>
</dbReference>
<dbReference type="GO" id="GO:0004499">
    <property type="term" value="F:N,N-dimethylaniline monooxygenase activity"/>
    <property type="evidence" value="ECO:0007669"/>
    <property type="project" value="InterPro"/>
</dbReference>
<dbReference type="InterPro" id="IPR000960">
    <property type="entry name" value="Flavin_mOase"/>
</dbReference>
<evidence type="ECO:0000256" key="5">
    <source>
        <dbReference type="ARBA" id="ARBA00023002"/>
    </source>
</evidence>
<dbReference type="Proteomes" id="UP000614601">
    <property type="component" value="Unassembled WGS sequence"/>
</dbReference>
<proteinExistence type="inferred from homology"/>
<dbReference type="InterPro" id="IPR020946">
    <property type="entry name" value="Flavin_mOase-like"/>
</dbReference>
<dbReference type="EMBL" id="CAJFDH010000001">
    <property type="protein sequence ID" value="CAD5205712.1"/>
    <property type="molecule type" value="Genomic_DNA"/>
</dbReference>
<dbReference type="Pfam" id="PF00743">
    <property type="entry name" value="FMO-like"/>
    <property type="match status" value="2"/>
</dbReference>
<comment type="similarity">
    <text evidence="1">Belongs to the FMO family.</text>
</comment>
<dbReference type="InterPro" id="IPR036188">
    <property type="entry name" value="FAD/NAD-bd_sf"/>
</dbReference>
<dbReference type="InterPro" id="IPR050346">
    <property type="entry name" value="FMO-like"/>
</dbReference>
<evidence type="ECO:0000256" key="2">
    <source>
        <dbReference type="ARBA" id="ARBA00022630"/>
    </source>
</evidence>
<evidence type="ECO:0008006" key="8">
    <source>
        <dbReference type="Google" id="ProtNLM"/>
    </source>
</evidence>
<dbReference type="EMBL" id="CAJFCW020000001">
    <property type="protein sequence ID" value="CAG9078816.1"/>
    <property type="molecule type" value="Genomic_DNA"/>
</dbReference>
<evidence type="ECO:0000256" key="3">
    <source>
        <dbReference type="ARBA" id="ARBA00022827"/>
    </source>
</evidence>
<name>A0A811JQP2_9BILA</name>
<keyword evidence="7" id="KW-1185">Reference proteome</keyword>
<dbReference type="Gene3D" id="3.50.50.60">
    <property type="entry name" value="FAD/NAD(P)-binding domain"/>
    <property type="match status" value="3"/>
</dbReference>
<organism evidence="6 7">
    <name type="scientific">Bursaphelenchus okinawaensis</name>
    <dbReference type="NCBI Taxonomy" id="465554"/>
    <lineage>
        <taxon>Eukaryota</taxon>
        <taxon>Metazoa</taxon>
        <taxon>Ecdysozoa</taxon>
        <taxon>Nematoda</taxon>
        <taxon>Chromadorea</taxon>
        <taxon>Rhabditida</taxon>
        <taxon>Tylenchina</taxon>
        <taxon>Tylenchomorpha</taxon>
        <taxon>Aphelenchoidea</taxon>
        <taxon>Aphelenchoididae</taxon>
        <taxon>Bursaphelenchus</taxon>
    </lineage>
</organism>
<gene>
    <name evidence="6" type="ORF">BOKJ2_LOCUS396</name>
</gene>
<dbReference type="Gene3D" id="3.30.200.20">
    <property type="entry name" value="Phosphorylase Kinase, domain 1"/>
    <property type="match status" value="1"/>
</dbReference>
<dbReference type="SUPFAM" id="SSF56112">
    <property type="entry name" value="Protein kinase-like (PK-like)"/>
    <property type="match status" value="1"/>
</dbReference>
<dbReference type="PANTHER" id="PTHR23023">
    <property type="entry name" value="DIMETHYLANILINE MONOOXYGENASE"/>
    <property type="match status" value="1"/>
</dbReference>
<dbReference type="PRINTS" id="PR00370">
    <property type="entry name" value="FMOXYGENASE"/>
</dbReference>
<dbReference type="AlphaFoldDB" id="A0A811JQP2"/>
<dbReference type="GO" id="GO:0050660">
    <property type="term" value="F:flavin adenine dinucleotide binding"/>
    <property type="evidence" value="ECO:0007669"/>
    <property type="project" value="InterPro"/>
</dbReference>
<dbReference type="GO" id="GO:0050661">
    <property type="term" value="F:NADP binding"/>
    <property type="evidence" value="ECO:0007669"/>
    <property type="project" value="InterPro"/>
</dbReference>
<keyword evidence="3" id="KW-0274">FAD</keyword>
<sequence>MSKFGQLVKRCQFREVKDALGSGNFGTVYRAFDTHMKKLVALKILGKGKQMEANYKREVQGFFKWSTRSRDRRSCQKRLDWAPKQPKMVRLPHKSVCVIGGGAAGLCAAKHLIDNGFKVVVYEQQSEIGGTWVYSEKTDVFSSLYEKMITNIPKEIMRFEDYPFETKDASSFVPHQEVLAYLQRYSASFRHVIKCNTTVVKVERNNNSWQVTTRPVQSTGQENESTQEFDAVFVCNGHFAQPRILGCAKKLKIPWIHCHNYRKPDGYKGQNVLIIGGGPSGTDVAIQISQFAKSVHLLYDQKIKYVLPPNVQCHSRLGDVSDDGKTFLLESGEELKNVDSVIFCTGYTYDVPFFDSTDKNSKKLVEVKGNGSYIAPLYQHCVHPSYPNSLYFIGLCWSLIPFVLFDHQIQYCIALMMSQVPVPSQEEMWNFEENRLRELKKNAQPVKFYHRMHTAQWVYFELLSKVANRPHTLPPVAKAIYEHVHDQRQVNLTTYKANRYRIVDENTFEFTPVIDQVFD</sequence>
<keyword evidence="5" id="KW-0560">Oxidoreductase</keyword>
<keyword evidence="4" id="KW-0521">NADP</keyword>
<dbReference type="SUPFAM" id="SSF51905">
    <property type="entry name" value="FAD/NAD(P)-binding domain"/>
    <property type="match status" value="2"/>
</dbReference>
<evidence type="ECO:0000256" key="1">
    <source>
        <dbReference type="ARBA" id="ARBA00009183"/>
    </source>
</evidence>
<evidence type="ECO:0000313" key="6">
    <source>
        <dbReference type="EMBL" id="CAD5205712.1"/>
    </source>
</evidence>
<keyword evidence="2" id="KW-0285">Flavoprotein</keyword>
<reference evidence="6" key="1">
    <citation type="submission" date="2020-09" db="EMBL/GenBank/DDBJ databases">
        <authorList>
            <person name="Kikuchi T."/>
        </authorList>
    </citation>
    <scope>NUCLEOTIDE SEQUENCE</scope>
    <source>
        <strain evidence="6">SH1</strain>
    </source>
</reference>
<evidence type="ECO:0000256" key="4">
    <source>
        <dbReference type="ARBA" id="ARBA00022857"/>
    </source>
</evidence>
<dbReference type="OrthoDB" id="66881at2759"/>
<dbReference type="Proteomes" id="UP000783686">
    <property type="component" value="Unassembled WGS sequence"/>
</dbReference>
<protein>
    <recommendedName>
        <fullName evidence="8">Flavin-containing monooxygenase</fullName>
    </recommendedName>
</protein>
<accession>A0A811JQP2</accession>
<evidence type="ECO:0000313" key="7">
    <source>
        <dbReference type="Proteomes" id="UP000614601"/>
    </source>
</evidence>
<comment type="caution">
    <text evidence="6">The sequence shown here is derived from an EMBL/GenBank/DDBJ whole genome shotgun (WGS) entry which is preliminary data.</text>
</comment>